<evidence type="ECO:0000313" key="3">
    <source>
        <dbReference type="Proteomes" id="UP000295680"/>
    </source>
</evidence>
<evidence type="ECO:0000259" key="1">
    <source>
        <dbReference type="Pfam" id="PF01610"/>
    </source>
</evidence>
<dbReference type="EMBL" id="SLWS01000007">
    <property type="protein sequence ID" value="TCO55743.1"/>
    <property type="molecule type" value="Genomic_DNA"/>
</dbReference>
<name>A0A4R2J8V1_9PSEU</name>
<organism evidence="2 3">
    <name type="scientific">Actinocrispum wychmicini</name>
    <dbReference type="NCBI Taxonomy" id="1213861"/>
    <lineage>
        <taxon>Bacteria</taxon>
        <taxon>Bacillati</taxon>
        <taxon>Actinomycetota</taxon>
        <taxon>Actinomycetes</taxon>
        <taxon>Pseudonocardiales</taxon>
        <taxon>Pseudonocardiaceae</taxon>
        <taxon>Actinocrispum</taxon>
    </lineage>
</organism>
<dbReference type="Proteomes" id="UP000295680">
    <property type="component" value="Unassembled WGS sequence"/>
</dbReference>
<accession>A0A4R2J8V1</accession>
<proteinExistence type="predicted"/>
<feature type="domain" description="Transposase IS204/IS1001/IS1096/IS1165 DDE" evidence="1">
    <location>
        <begin position="97"/>
        <end position="214"/>
    </location>
</feature>
<gene>
    <name evidence="2" type="ORF">EV192_107166</name>
</gene>
<evidence type="ECO:0000313" key="2">
    <source>
        <dbReference type="EMBL" id="TCO55743.1"/>
    </source>
</evidence>
<dbReference type="PANTHER" id="PTHR33498">
    <property type="entry name" value="TRANSPOSASE FOR INSERTION SEQUENCE ELEMENT IS1557"/>
    <property type="match status" value="1"/>
</dbReference>
<comment type="caution">
    <text evidence="2">The sequence shown here is derived from an EMBL/GenBank/DDBJ whole genome shotgun (WGS) entry which is preliminary data.</text>
</comment>
<dbReference type="InterPro" id="IPR047951">
    <property type="entry name" value="Transpos_ISL3"/>
</dbReference>
<sequence>MECARRLGWALNTVKRYARAEKAEDLLRPPRYGICLVDAHRDLVQRRLADKTPVTRILAEIREHGYSGSANLLVRYINQGRADPQRVVPTPRRLVSWIMSRPTDLPDHTRRHLHDLLTSCREMSTLAARVREFATILTQRRGQDLTEWVTTVRLDTLPGFDSYLNGLLKDWDAVVAGLTLPFSNGPTEGVNTKIKYLKRQMYGRAGFSLLRKRILLSQ</sequence>
<dbReference type="AlphaFoldDB" id="A0A4R2J8V1"/>
<protein>
    <submittedName>
        <fullName evidence="2">Transposase</fullName>
    </submittedName>
</protein>
<keyword evidence="3" id="KW-1185">Reference proteome</keyword>
<dbReference type="PANTHER" id="PTHR33498:SF1">
    <property type="entry name" value="TRANSPOSASE FOR INSERTION SEQUENCE ELEMENT IS1557"/>
    <property type="match status" value="1"/>
</dbReference>
<reference evidence="2 3" key="1">
    <citation type="submission" date="2019-03" db="EMBL/GenBank/DDBJ databases">
        <title>Genomic Encyclopedia of Type Strains, Phase IV (KMG-IV): sequencing the most valuable type-strain genomes for metagenomic binning, comparative biology and taxonomic classification.</title>
        <authorList>
            <person name="Goeker M."/>
        </authorList>
    </citation>
    <scope>NUCLEOTIDE SEQUENCE [LARGE SCALE GENOMIC DNA]</scope>
    <source>
        <strain evidence="2 3">DSM 45934</strain>
    </source>
</reference>
<dbReference type="Pfam" id="PF01610">
    <property type="entry name" value="DDE_Tnp_ISL3"/>
    <property type="match status" value="1"/>
</dbReference>
<dbReference type="InterPro" id="IPR002560">
    <property type="entry name" value="Transposase_DDE"/>
</dbReference>